<dbReference type="NCBIfam" id="TIGR01496">
    <property type="entry name" value="DHPS"/>
    <property type="match status" value="1"/>
</dbReference>
<feature type="domain" description="Pterin-binding" evidence="10">
    <location>
        <begin position="17"/>
        <end position="269"/>
    </location>
</feature>
<organism evidence="11">
    <name type="scientific">Chitinibacter mangrovi</name>
    <dbReference type="NCBI Taxonomy" id="3153927"/>
    <lineage>
        <taxon>Bacteria</taxon>
        <taxon>Pseudomonadati</taxon>
        <taxon>Pseudomonadota</taxon>
        <taxon>Betaproteobacteria</taxon>
        <taxon>Neisseriales</taxon>
        <taxon>Chitinibacteraceae</taxon>
        <taxon>Chitinibacter</taxon>
    </lineage>
</organism>
<keyword evidence="5 9" id="KW-0808">Transferase</keyword>
<comment type="similarity">
    <text evidence="9">Belongs to the DHPS family.</text>
</comment>
<evidence type="ECO:0000256" key="5">
    <source>
        <dbReference type="ARBA" id="ARBA00022679"/>
    </source>
</evidence>
<evidence type="ECO:0000313" key="11">
    <source>
        <dbReference type="EMBL" id="XBL99760.1"/>
    </source>
</evidence>
<keyword evidence="6 9" id="KW-0479">Metal-binding</keyword>
<dbReference type="EC" id="2.5.1.15" evidence="4 9"/>
<dbReference type="GO" id="GO:0046872">
    <property type="term" value="F:metal ion binding"/>
    <property type="evidence" value="ECO:0007669"/>
    <property type="project" value="UniProtKB-KW"/>
</dbReference>
<dbReference type="InterPro" id="IPR045031">
    <property type="entry name" value="DHP_synth-like"/>
</dbReference>
<protein>
    <recommendedName>
        <fullName evidence="4 9">Dihydropteroate synthase</fullName>
        <shortName evidence="9">DHPS</shortName>
        <ecNumber evidence="4 9">2.5.1.15</ecNumber>
    </recommendedName>
    <alternativeName>
        <fullName evidence="9">Dihydropteroate pyrophosphorylase</fullName>
    </alternativeName>
</protein>
<accession>A0AAU7F7F6</accession>
<evidence type="ECO:0000256" key="2">
    <source>
        <dbReference type="ARBA" id="ARBA00001946"/>
    </source>
</evidence>
<name>A0AAU7F7F6_9NEIS</name>
<dbReference type="PANTHER" id="PTHR20941:SF1">
    <property type="entry name" value="FOLIC ACID SYNTHESIS PROTEIN FOL1"/>
    <property type="match status" value="1"/>
</dbReference>
<comment type="catalytic activity">
    <reaction evidence="1">
        <text>(7,8-dihydropterin-6-yl)methyl diphosphate + 4-aminobenzoate = 7,8-dihydropteroate + diphosphate</text>
        <dbReference type="Rhea" id="RHEA:19949"/>
        <dbReference type="ChEBI" id="CHEBI:17836"/>
        <dbReference type="ChEBI" id="CHEBI:17839"/>
        <dbReference type="ChEBI" id="CHEBI:33019"/>
        <dbReference type="ChEBI" id="CHEBI:72950"/>
        <dbReference type="EC" id="2.5.1.15"/>
    </reaction>
</comment>
<dbReference type="PROSITE" id="PS00792">
    <property type="entry name" value="DHPS_1"/>
    <property type="match status" value="1"/>
</dbReference>
<evidence type="ECO:0000256" key="4">
    <source>
        <dbReference type="ARBA" id="ARBA00012458"/>
    </source>
</evidence>
<evidence type="ECO:0000256" key="8">
    <source>
        <dbReference type="ARBA" id="ARBA00022909"/>
    </source>
</evidence>
<dbReference type="SUPFAM" id="SSF51717">
    <property type="entry name" value="Dihydropteroate synthetase-like"/>
    <property type="match status" value="1"/>
</dbReference>
<dbReference type="InterPro" id="IPR006390">
    <property type="entry name" value="DHP_synth_dom"/>
</dbReference>
<dbReference type="GO" id="GO:0004156">
    <property type="term" value="F:dihydropteroate synthase activity"/>
    <property type="evidence" value="ECO:0007669"/>
    <property type="project" value="UniProtKB-EC"/>
</dbReference>
<sequence>MNNFFQCGRFQLALDRPLVMGVLNVTPDSFSDGGQYLSLSGALKRIEQMCADGVDMIDIGGESTRPGATAVPDEEELRRVLPVIEAAVSFNIPLSIDTFKPAVMKAALAAGVDMVNDIAGLEAPGAMEALQETRAGICLMHKQGNPQSMQLNPVYTDVVAEVSAYLAARASAVLAMGVEKSRVVIDPGFGFGKNLAHNCELFRAIGPMLCALDLPMLVGVSRKRMLGEITGREVQERMVPSVVAALLAAQAGAQIVRVHDVRETVDALKVWYSLK</sequence>
<dbReference type="KEGG" id="cmav:ABHF33_11880"/>
<reference evidence="11" key="1">
    <citation type="submission" date="2024-05" db="EMBL/GenBank/DDBJ databases">
        <authorList>
            <person name="Yang L."/>
            <person name="Pan L."/>
        </authorList>
    </citation>
    <scope>NUCLEOTIDE SEQUENCE</scope>
    <source>
        <strain evidence="11">FCG-7</strain>
    </source>
</reference>
<gene>
    <name evidence="11" type="primary">folP</name>
    <name evidence="11" type="ORF">ABHF33_11880</name>
</gene>
<dbReference type="GO" id="GO:0046654">
    <property type="term" value="P:tetrahydrofolate biosynthetic process"/>
    <property type="evidence" value="ECO:0007669"/>
    <property type="project" value="TreeGrafter"/>
</dbReference>
<evidence type="ECO:0000256" key="7">
    <source>
        <dbReference type="ARBA" id="ARBA00022842"/>
    </source>
</evidence>
<keyword evidence="7 9" id="KW-0460">Magnesium</keyword>
<dbReference type="InterPro" id="IPR000489">
    <property type="entry name" value="Pterin-binding_dom"/>
</dbReference>
<keyword evidence="8 9" id="KW-0289">Folate biosynthesis</keyword>
<dbReference type="PROSITE" id="PS00793">
    <property type="entry name" value="DHPS_2"/>
    <property type="match status" value="1"/>
</dbReference>
<dbReference type="Pfam" id="PF00809">
    <property type="entry name" value="Pterin_bind"/>
    <property type="match status" value="1"/>
</dbReference>
<evidence type="ECO:0000259" key="10">
    <source>
        <dbReference type="PROSITE" id="PS50972"/>
    </source>
</evidence>
<dbReference type="AlphaFoldDB" id="A0AAU7F7F6"/>
<comment type="pathway">
    <text evidence="3 9">Cofactor biosynthesis; tetrahydrofolate biosynthesis; 7,8-dihydrofolate from 2-amino-4-hydroxy-6-hydroxymethyl-7,8-dihydropteridine diphosphate and 4-aminobenzoate: step 1/2.</text>
</comment>
<dbReference type="PROSITE" id="PS50972">
    <property type="entry name" value="PTERIN_BINDING"/>
    <property type="match status" value="1"/>
</dbReference>
<dbReference type="Gene3D" id="3.20.20.20">
    <property type="entry name" value="Dihydropteroate synthase-like"/>
    <property type="match status" value="1"/>
</dbReference>
<evidence type="ECO:0000256" key="1">
    <source>
        <dbReference type="ARBA" id="ARBA00000012"/>
    </source>
</evidence>
<dbReference type="CDD" id="cd00739">
    <property type="entry name" value="DHPS"/>
    <property type="match status" value="1"/>
</dbReference>
<dbReference type="PANTHER" id="PTHR20941">
    <property type="entry name" value="FOLATE SYNTHESIS PROTEINS"/>
    <property type="match status" value="1"/>
</dbReference>
<evidence type="ECO:0000256" key="6">
    <source>
        <dbReference type="ARBA" id="ARBA00022723"/>
    </source>
</evidence>
<dbReference type="EMBL" id="CP157355">
    <property type="protein sequence ID" value="XBL99760.1"/>
    <property type="molecule type" value="Genomic_DNA"/>
</dbReference>
<dbReference type="RefSeq" id="WP_348944163.1">
    <property type="nucleotide sequence ID" value="NZ_CP157355.1"/>
</dbReference>
<evidence type="ECO:0000256" key="3">
    <source>
        <dbReference type="ARBA" id="ARBA00004763"/>
    </source>
</evidence>
<dbReference type="GO" id="GO:0005829">
    <property type="term" value="C:cytosol"/>
    <property type="evidence" value="ECO:0007669"/>
    <property type="project" value="TreeGrafter"/>
</dbReference>
<proteinExistence type="inferred from homology"/>
<comment type="function">
    <text evidence="9">Catalyzes the condensation of para-aminobenzoate (pABA) with 6-hydroxymethyl-7,8-dihydropterin diphosphate (DHPt-PP) to form 7,8-dihydropteroate (H2Pte), the immediate precursor of folate derivatives.</text>
</comment>
<evidence type="ECO:0000256" key="9">
    <source>
        <dbReference type="RuleBase" id="RU361205"/>
    </source>
</evidence>
<dbReference type="InterPro" id="IPR011005">
    <property type="entry name" value="Dihydropteroate_synth-like_sf"/>
</dbReference>
<comment type="cofactor">
    <cofactor evidence="2 9">
        <name>Mg(2+)</name>
        <dbReference type="ChEBI" id="CHEBI:18420"/>
    </cofactor>
</comment>
<dbReference type="GO" id="GO:0046656">
    <property type="term" value="P:folic acid biosynthetic process"/>
    <property type="evidence" value="ECO:0007669"/>
    <property type="project" value="UniProtKB-KW"/>
</dbReference>